<dbReference type="Proteomes" id="UP001374535">
    <property type="component" value="Chromosome 7"/>
</dbReference>
<sequence>MFGFASFSVSRETDQLSQDVPKLSKSPPFLHKPTNTKKQNELFPPCETQTIVGEKVKEPQHRSEEENKTLREENPKDEKDIKCVQHRLRGNRGNRGYQNGFWNVQFQRMCACGRTYCLGPWANQSIKSLQHRLRGNRSNRGYQSGFWNVRTASILSSNRDSIPIRHQFSMNRGIPTTSTKREPRQYRLPKWILEHPVSVDKMSDSDRTYCLGSEQQ</sequence>
<dbReference type="EMBL" id="CP144694">
    <property type="protein sequence ID" value="WVZ01873.1"/>
    <property type="molecule type" value="Genomic_DNA"/>
</dbReference>
<evidence type="ECO:0000313" key="3">
    <source>
        <dbReference type="Proteomes" id="UP001374535"/>
    </source>
</evidence>
<feature type="compositionally biased region" description="Basic and acidic residues" evidence="1">
    <location>
        <begin position="54"/>
        <end position="79"/>
    </location>
</feature>
<accession>A0AAQ3N3V9</accession>
<proteinExistence type="predicted"/>
<dbReference type="AlphaFoldDB" id="A0AAQ3N3V9"/>
<feature type="region of interest" description="Disordered" evidence="1">
    <location>
        <begin position="1"/>
        <end position="79"/>
    </location>
</feature>
<organism evidence="2 3">
    <name type="scientific">Vigna mungo</name>
    <name type="common">Black gram</name>
    <name type="synonym">Phaseolus mungo</name>
    <dbReference type="NCBI Taxonomy" id="3915"/>
    <lineage>
        <taxon>Eukaryota</taxon>
        <taxon>Viridiplantae</taxon>
        <taxon>Streptophyta</taxon>
        <taxon>Embryophyta</taxon>
        <taxon>Tracheophyta</taxon>
        <taxon>Spermatophyta</taxon>
        <taxon>Magnoliopsida</taxon>
        <taxon>eudicotyledons</taxon>
        <taxon>Gunneridae</taxon>
        <taxon>Pentapetalae</taxon>
        <taxon>rosids</taxon>
        <taxon>fabids</taxon>
        <taxon>Fabales</taxon>
        <taxon>Fabaceae</taxon>
        <taxon>Papilionoideae</taxon>
        <taxon>50 kb inversion clade</taxon>
        <taxon>NPAAA clade</taxon>
        <taxon>indigoferoid/millettioid clade</taxon>
        <taxon>Phaseoleae</taxon>
        <taxon>Vigna</taxon>
    </lineage>
</organism>
<evidence type="ECO:0000256" key="1">
    <source>
        <dbReference type="SAM" id="MobiDB-lite"/>
    </source>
</evidence>
<name>A0AAQ3N3V9_VIGMU</name>
<gene>
    <name evidence="2" type="ORF">V8G54_022679</name>
</gene>
<reference evidence="2 3" key="1">
    <citation type="journal article" date="2023" name="Life. Sci Alliance">
        <title>Evolutionary insights into 3D genome organization and epigenetic landscape of Vigna mungo.</title>
        <authorList>
            <person name="Junaid A."/>
            <person name="Singh B."/>
            <person name="Bhatia S."/>
        </authorList>
    </citation>
    <scope>NUCLEOTIDE SEQUENCE [LARGE SCALE GENOMIC DNA]</scope>
    <source>
        <strain evidence="2">Urdbean</strain>
    </source>
</reference>
<feature type="compositionally biased region" description="Polar residues" evidence="1">
    <location>
        <begin position="7"/>
        <end position="18"/>
    </location>
</feature>
<keyword evidence="3" id="KW-1185">Reference proteome</keyword>
<protein>
    <submittedName>
        <fullName evidence="2">Uncharacterized protein</fullName>
    </submittedName>
</protein>
<evidence type="ECO:0000313" key="2">
    <source>
        <dbReference type="EMBL" id="WVZ01873.1"/>
    </source>
</evidence>